<dbReference type="PANTHER" id="PTHR13090:SF1">
    <property type="entry name" value="ARGININE-HYDROXYLASE NDUFAF5, MITOCHONDRIAL"/>
    <property type="match status" value="1"/>
</dbReference>
<dbReference type="InterPro" id="IPR029063">
    <property type="entry name" value="SAM-dependent_MTases_sf"/>
</dbReference>
<proteinExistence type="predicted"/>
<dbReference type="OrthoDB" id="16816at2759"/>
<dbReference type="GO" id="GO:0008757">
    <property type="term" value="F:S-adenosylmethionine-dependent methyltransferase activity"/>
    <property type="evidence" value="ECO:0007669"/>
    <property type="project" value="InterPro"/>
</dbReference>
<organism evidence="4 5">
    <name type="scientific">Coemansia javaensis</name>
    <dbReference type="NCBI Taxonomy" id="2761396"/>
    <lineage>
        <taxon>Eukaryota</taxon>
        <taxon>Fungi</taxon>
        <taxon>Fungi incertae sedis</taxon>
        <taxon>Zoopagomycota</taxon>
        <taxon>Kickxellomycotina</taxon>
        <taxon>Kickxellomycetes</taxon>
        <taxon>Kickxellales</taxon>
        <taxon>Kickxellaceae</taxon>
        <taxon>Coemansia</taxon>
    </lineage>
</organism>
<dbReference type="Gene3D" id="3.40.50.150">
    <property type="entry name" value="Vaccinia Virus protein VP39"/>
    <property type="match status" value="1"/>
</dbReference>
<dbReference type="InterPro" id="IPR013216">
    <property type="entry name" value="Methyltransf_11"/>
</dbReference>
<accession>A0A9W8H9T7</accession>
<comment type="caution">
    <text evidence="4">The sequence shown here is derived from an EMBL/GenBank/DDBJ whole genome shotgun (WGS) entry which is preliminary data.</text>
</comment>
<dbReference type="Pfam" id="PF08241">
    <property type="entry name" value="Methyltransf_11"/>
    <property type="match status" value="1"/>
</dbReference>
<dbReference type="PANTHER" id="PTHR13090">
    <property type="entry name" value="ARGININE-HYDROXYLASE NDUFAF5, MITOCHONDRIAL"/>
    <property type="match status" value="1"/>
</dbReference>
<keyword evidence="2" id="KW-0808">Transferase</keyword>
<evidence type="ECO:0000256" key="2">
    <source>
        <dbReference type="ARBA" id="ARBA00022679"/>
    </source>
</evidence>
<reference evidence="4" key="1">
    <citation type="submission" date="2022-07" db="EMBL/GenBank/DDBJ databases">
        <title>Phylogenomic reconstructions and comparative analyses of Kickxellomycotina fungi.</title>
        <authorList>
            <person name="Reynolds N.K."/>
            <person name="Stajich J.E."/>
            <person name="Barry K."/>
            <person name="Grigoriev I.V."/>
            <person name="Crous P."/>
            <person name="Smith M.E."/>
        </authorList>
    </citation>
    <scope>NUCLEOTIDE SEQUENCE</scope>
    <source>
        <strain evidence="4">NBRC 105414</strain>
    </source>
</reference>
<dbReference type="CDD" id="cd02440">
    <property type="entry name" value="AdoMet_MTases"/>
    <property type="match status" value="1"/>
</dbReference>
<keyword evidence="1" id="KW-0489">Methyltransferase</keyword>
<evidence type="ECO:0000256" key="1">
    <source>
        <dbReference type="ARBA" id="ARBA00022603"/>
    </source>
</evidence>
<evidence type="ECO:0000313" key="5">
    <source>
        <dbReference type="Proteomes" id="UP001140217"/>
    </source>
</evidence>
<protein>
    <recommendedName>
        <fullName evidence="3">Methyltransferase type 11 domain-containing protein</fullName>
    </recommendedName>
</protein>
<dbReference type="InterPro" id="IPR050602">
    <property type="entry name" value="Malonyl-ACP_OMT"/>
</dbReference>
<evidence type="ECO:0000259" key="3">
    <source>
        <dbReference type="Pfam" id="PF08241"/>
    </source>
</evidence>
<dbReference type="GO" id="GO:0032259">
    <property type="term" value="P:methylation"/>
    <property type="evidence" value="ECO:0007669"/>
    <property type="project" value="UniProtKB-KW"/>
</dbReference>
<keyword evidence="5" id="KW-1185">Reference proteome</keyword>
<evidence type="ECO:0000313" key="4">
    <source>
        <dbReference type="EMBL" id="KAJ2781567.1"/>
    </source>
</evidence>
<dbReference type="GO" id="GO:0005739">
    <property type="term" value="C:mitochondrion"/>
    <property type="evidence" value="ECO:0007669"/>
    <property type="project" value="TreeGrafter"/>
</dbReference>
<dbReference type="GO" id="GO:0032981">
    <property type="term" value="P:mitochondrial respiratory chain complex I assembly"/>
    <property type="evidence" value="ECO:0007669"/>
    <property type="project" value="TreeGrafter"/>
</dbReference>
<name>A0A9W8H9T7_9FUNG</name>
<dbReference type="AlphaFoldDB" id="A0A9W8H9T7"/>
<sequence>MSPLCLRWAQAAAVRGRSAVRQLARWDHTSAKETAREYLEKTAAPFEVFDRRAKRLQRDRAARRAENSREVDYLRDEVAARVADRLLDIKRRYRTVVELGAGCGHLAKAVDDDMMDRLIMCEMSPLMLDRDSGTQYAVEVERRVMDEEMPQFEDESLDAVVSSMSMHWVNDLPGMLVQVRRALVPDGVFIGAMLGGDSLFELRASLQLADTERDGGIAARVSPLTNTRDVGSLLGRAGLTLPTVDIDTIVVNYPSMLHLVTDINAMGEGNAVVQRLPFIKRDTLIAASAIYKELYGNADGTIPATFQVIYMIGWKPDPSQPKPLARGSAQASLGDMFDTQAHKL</sequence>
<feature type="domain" description="Methyltransferase type 11" evidence="3">
    <location>
        <begin position="98"/>
        <end position="190"/>
    </location>
</feature>
<dbReference type="EMBL" id="JANBUL010000100">
    <property type="protein sequence ID" value="KAJ2781567.1"/>
    <property type="molecule type" value="Genomic_DNA"/>
</dbReference>
<dbReference type="SUPFAM" id="SSF53335">
    <property type="entry name" value="S-adenosyl-L-methionine-dependent methyltransferases"/>
    <property type="match status" value="1"/>
</dbReference>
<gene>
    <name evidence="4" type="ORF">H4R18_002799</name>
</gene>
<dbReference type="Proteomes" id="UP001140217">
    <property type="component" value="Unassembled WGS sequence"/>
</dbReference>